<dbReference type="STRING" id="1678841.TBC1_12185"/>
<dbReference type="CDD" id="cd17321">
    <property type="entry name" value="MFS_MMR_MDR_like"/>
    <property type="match status" value="1"/>
</dbReference>
<evidence type="ECO:0000256" key="3">
    <source>
        <dbReference type="ARBA" id="ARBA00022692"/>
    </source>
</evidence>
<dbReference type="InterPro" id="IPR020846">
    <property type="entry name" value="MFS_dom"/>
</dbReference>
<feature type="transmembrane region" description="Helical" evidence="6">
    <location>
        <begin position="73"/>
        <end position="92"/>
    </location>
</feature>
<dbReference type="PROSITE" id="PS50850">
    <property type="entry name" value="MFS"/>
    <property type="match status" value="1"/>
</dbReference>
<reference evidence="8" key="1">
    <citation type="journal article" date="2015" name="Genome Announc.">
        <title>Draft Genome Sequence of Bacteroidales Strain TBC1, a Novel Isolate from a Methanogenic Wastewater Treatment System.</title>
        <authorList>
            <person name="Tourlousse D.M."/>
            <person name="Matsuura N."/>
            <person name="Sun L."/>
            <person name="Toyonaga M."/>
            <person name="Kuroda K."/>
            <person name="Ohashi A."/>
            <person name="Cruz R."/>
            <person name="Yamaguchi T."/>
            <person name="Sekiguchi Y."/>
        </authorList>
    </citation>
    <scope>NUCLEOTIDE SEQUENCE [LARGE SCALE GENOMIC DNA]</scope>
    <source>
        <strain evidence="8">TBC1</strain>
    </source>
</reference>
<dbReference type="GO" id="GO:0022857">
    <property type="term" value="F:transmembrane transporter activity"/>
    <property type="evidence" value="ECO:0007669"/>
    <property type="project" value="InterPro"/>
</dbReference>
<keyword evidence="5 6" id="KW-0472">Membrane</keyword>
<feature type="domain" description="Major facilitator superfamily (MFS) profile" evidence="7">
    <location>
        <begin position="7"/>
        <end position="454"/>
    </location>
</feature>
<keyword evidence="2" id="KW-0813">Transport</keyword>
<evidence type="ECO:0000256" key="2">
    <source>
        <dbReference type="ARBA" id="ARBA00022448"/>
    </source>
</evidence>
<feature type="transmembrane region" description="Helical" evidence="6">
    <location>
        <begin position="131"/>
        <end position="150"/>
    </location>
</feature>
<proteinExistence type="predicted"/>
<dbReference type="PATRIC" id="fig|1678841.3.peg.2863"/>
<evidence type="ECO:0000256" key="5">
    <source>
        <dbReference type="ARBA" id="ARBA00023136"/>
    </source>
</evidence>
<evidence type="ECO:0000256" key="1">
    <source>
        <dbReference type="ARBA" id="ARBA00004141"/>
    </source>
</evidence>
<dbReference type="RefSeq" id="WP_062043569.1">
    <property type="nucleotide sequence ID" value="NZ_DF968183.1"/>
</dbReference>
<keyword evidence="3 6" id="KW-0812">Transmembrane</keyword>
<dbReference type="PANTHER" id="PTHR42718:SF9">
    <property type="entry name" value="MAJOR FACILITATOR SUPERFAMILY MULTIDRUG TRANSPORTER MFSC"/>
    <property type="match status" value="1"/>
</dbReference>
<dbReference type="InterPro" id="IPR011701">
    <property type="entry name" value="MFS"/>
</dbReference>
<feature type="transmembrane region" description="Helical" evidence="6">
    <location>
        <begin position="347"/>
        <end position="364"/>
    </location>
</feature>
<protein>
    <submittedName>
        <fullName evidence="8">Predicted arabinose efflux permease, MFS family</fullName>
    </submittedName>
</protein>
<evidence type="ECO:0000313" key="8">
    <source>
        <dbReference type="EMBL" id="GAP44381.1"/>
    </source>
</evidence>
<feature type="transmembrane region" description="Helical" evidence="6">
    <location>
        <begin position="294"/>
        <end position="314"/>
    </location>
</feature>
<evidence type="ECO:0000259" key="7">
    <source>
        <dbReference type="PROSITE" id="PS50850"/>
    </source>
</evidence>
<dbReference type="AlphaFoldDB" id="A0A0S7BUY8"/>
<dbReference type="Gene3D" id="1.20.1250.20">
    <property type="entry name" value="MFS general substrate transporter like domains"/>
    <property type="match status" value="1"/>
</dbReference>
<dbReference type="OrthoDB" id="9807274at2"/>
<feature type="transmembrane region" description="Helical" evidence="6">
    <location>
        <begin position="218"/>
        <end position="237"/>
    </location>
</feature>
<feature type="transmembrane region" description="Helical" evidence="6">
    <location>
        <begin position="321"/>
        <end position="341"/>
    </location>
</feature>
<dbReference type="Gene3D" id="1.20.1720.10">
    <property type="entry name" value="Multidrug resistance protein D"/>
    <property type="match status" value="1"/>
</dbReference>
<dbReference type="SUPFAM" id="SSF103473">
    <property type="entry name" value="MFS general substrate transporter"/>
    <property type="match status" value="1"/>
</dbReference>
<dbReference type="Pfam" id="PF07690">
    <property type="entry name" value="MFS_1"/>
    <property type="match status" value="1"/>
</dbReference>
<evidence type="ECO:0000256" key="4">
    <source>
        <dbReference type="ARBA" id="ARBA00022989"/>
    </source>
</evidence>
<evidence type="ECO:0000313" key="9">
    <source>
        <dbReference type="Proteomes" id="UP000053091"/>
    </source>
</evidence>
<keyword evidence="4 6" id="KW-1133">Transmembrane helix</keyword>
<accession>A0A0S7BUY8</accession>
<evidence type="ECO:0000256" key="6">
    <source>
        <dbReference type="SAM" id="Phobius"/>
    </source>
</evidence>
<dbReference type="InterPro" id="IPR036259">
    <property type="entry name" value="MFS_trans_sf"/>
</dbReference>
<dbReference type="Proteomes" id="UP000053091">
    <property type="component" value="Unassembled WGS sequence"/>
</dbReference>
<dbReference type="EMBL" id="DF968183">
    <property type="protein sequence ID" value="GAP44381.1"/>
    <property type="molecule type" value="Genomic_DNA"/>
</dbReference>
<feature type="transmembrane region" description="Helical" evidence="6">
    <location>
        <begin position="162"/>
        <end position="181"/>
    </location>
</feature>
<keyword evidence="9" id="KW-1185">Reference proteome</keyword>
<feature type="transmembrane region" description="Helical" evidence="6">
    <location>
        <begin position="193"/>
        <end position="212"/>
    </location>
</feature>
<organism evidence="8">
    <name type="scientific">Lentimicrobium saccharophilum</name>
    <dbReference type="NCBI Taxonomy" id="1678841"/>
    <lineage>
        <taxon>Bacteria</taxon>
        <taxon>Pseudomonadati</taxon>
        <taxon>Bacteroidota</taxon>
        <taxon>Bacteroidia</taxon>
        <taxon>Bacteroidales</taxon>
        <taxon>Lentimicrobiaceae</taxon>
        <taxon>Lentimicrobium</taxon>
    </lineage>
</organism>
<feature type="transmembrane region" description="Helical" evidence="6">
    <location>
        <begin position="398"/>
        <end position="416"/>
    </location>
</feature>
<feature type="transmembrane region" description="Helical" evidence="6">
    <location>
        <begin position="258"/>
        <end position="282"/>
    </location>
</feature>
<feature type="transmembrane region" description="Helical" evidence="6">
    <location>
        <begin position="98"/>
        <end position="119"/>
    </location>
</feature>
<feature type="transmembrane region" description="Helical" evidence="6">
    <location>
        <begin position="40"/>
        <end position="61"/>
    </location>
</feature>
<sequence length="454" mass="48193">MSARRSILFVTTLASFLTPFMGSAINIALPAMGKDLGMDTIGLGWVTTSYLLSAAVFLLPFGRLSDKFGRKKIFMLGIVFFAITAFASALAGSELLLIISRFFNGAGGAMIYATAIAILTSSFPREERGKVLGINVASVYLGLSLGPTLGGLMTSLLGWRSIFALIGLLATIVIPIAATKLENDRKLSVSGTFDLSGSMIYGLSLALIIYGFPKMPGLQGLIFLLCGIAGLWLFAVIEKKAPDPLLQISSFSGNQVFIFSNLAAFINYSATFALVFLLSFYLQQIKGLSPEKTGLILMAQPVMMTLLSPVAGKLSDRLEPYVLASSGMGLTVIGLGAFSFLNPGSSITFIILLQVILGLGFALFSSPNTNAVMSSVNPSHYGIASATLGTMRLTGQTMSMGISLMMFALIMGNKGAGLENTAGLMTSIRYAFVVFALLCIPGTFFSMKRGKIRK</sequence>
<gene>
    <name evidence="8" type="ORF">TBC1_12185</name>
</gene>
<feature type="transmembrane region" description="Helical" evidence="6">
    <location>
        <begin position="428"/>
        <end position="447"/>
    </location>
</feature>
<dbReference type="PANTHER" id="PTHR42718">
    <property type="entry name" value="MAJOR FACILITATOR SUPERFAMILY MULTIDRUG TRANSPORTER MFSC"/>
    <property type="match status" value="1"/>
</dbReference>
<comment type="subcellular location">
    <subcellularLocation>
        <location evidence="1">Membrane</location>
        <topology evidence="1">Multi-pass membrane protein</topology>
    </subcellularLocation>
</comment>
<dbReference type="GO" id="GO:0016020">
    <property type="term" value="C:membrane"/>
    <property type="evidence" value="ECO:0007669"/>
    <property type="project" value="UniProtKB-SubCell"/>
</dbReference>
<name>A0A0S7BUY8_9BACT</name>